<dbReference type="PANTHER" id="PTHR21780:SF0">
    <property type="entry name" value="TRANSMEMBRANE PROTEIN 209"/>
    <property type="match status" value="1"/>
</dbReference>
<dbReference type="VEuPathDB" id="VectorBase:PPAI004080"/>
<keyword evidence="2" id="KW-1185">Reference proteome</keyword>
<dbReference type="AlphaFoldDB" id="A0A1B0GN24"/>
<protein>
    <submittedName>
        <fullName evidence="1">Uncharacterized protein</fullName>
    </submittedName>
</protein>
<dbReference type="PANTHER" id="PTHR21780">
    <property type="entry name" value="TRANSMEMBRANE PROTEIN 209"/>
    <property type="match status" value="1"/>
</dbReference>
<accession>A0A1B0GN24</accession>
<dbReference type="EnsemblMetazoa" id="PPAI004080-RA">
    <property type="protein sequence ID" value="PPAI004080-PA"/>
    <property type="gene ID" value="PPAI004080"/>
</dbReference>
<organism evidence="1 2">
    <name type="scientific">Phlebotomus papatasi</name>
    <name type="common">Sandfly</name>
    <dbReference type="NCBI Taxonomy" id="29031"/>
    <lineage>
        <taxon>Eukaryota</taxon>
        <taxon>Metazoa</taxon>
        <taxon>Ecdysozoa</taxon>
        <taxon>Arthropoda</taxon>
        <taxon>Hexapoda</taxon>
        <taxon>Insecta</taxon>
        <taxon>Pterygota</taxon>
        <taxon>Neoptera</taxon>
        <taxon>Endopterygota</taxon>
        <taxon>Diptera</taxon>
        <taxon>Nematocera</taxon>
        <taxon>Psychodoidea</taxon>
        <taxon>Psychodidae</taxon>
        <taxon>Phlebotomus</taxon>
        <taxon>Phlebotomus</taxon>
    </lineage>
</organism>
<reference evidence="1" key="1">
    <citation type="submission" date="2022-08" db="UniProtKB">
        <authorList>
            <consortium name="EnsemblMetazoa"/>
        </authorList>
    </citation>
    <scope>IDENTIFICATION</scope>
    <source>
        <strain evidence="1">Israel</strain>
    </source>
</reference>
<dbReference type="EMBL" id="AJVK01027918">
    <property type="status" value="NOT_ANNOTATED_CDS"/>
    <property type="molecule type" value="Genomic_DNA"/>
</dbReference>
<dbReference type="GO" id="GO:0016020">
    <property type="term" value="C:membrane"/>
    <property type="evidence" value="ECO:0007669"/>
    <property type="project" value="TreeGrafter"/>
</dbReference>
<evidence type="ECO:0000313" key="1">
    <source>
        <dbReference type="EnsemblMetazoa" id="PPAI004080-PA"/>
    </source>
</evidence>
<name>A0A1B0GN24_PHLPP</name>
<dbReference type="Proteomes" id="UP000092462">
    <property type="component" value="Unassembled WGS sequence"/>
</dbReference>
<dbReference type="Pfam" id="PF09786">
    <property type="entry name" value="CytochromB561_N"/>
    <property type="match status" value="1"/>
</dbReference>
<proteinExistence type="predicted"/>
<dbReference type="InterPro" id="IPR019176">
    <property type="entry name" value="Cytochrome_B561-rel"/>
</dbReference>
<dbReference type="VEuPathDB" id="VectorBase:PPAPM1_006222"/>
<evidence type="ECO:0000313" key="2">
    <source>
        <dbReference type="Proteomes" id="UP000092462"/>
    </source>
</evidence>
<sequence length="327" mass="36908">MISPQETSLQEARALLEENAENSLANNSMNSFWNNYKLDDYSGLLKTSIYQLSPTTIAPKSGTIDEAGFLGADLNGSFEVGKKVSSAKLSHFVTNLKQWISCTILDRLVSQIDSIDKAFRDMGFTDVQVGAVGLERLRKTAENQLVLVRVPSLPLVIPFLEMSPNQEYLVHRIRDLARGTCIADYHWNAGAVLNSHKWDEHLPTDSAIIFHLFCTYLDSQLMPLPQPGGRPFYDRYVIVGDKKSQKETLAEVRNKSKCAILCTNPIKPFFNFISDDKIHESVHEFRGVDTSTRSRMYGAKVEHISKCRIEPAMRKLSAIFRLMIVPH</sequence>